<dbReference type="RefSeq" id="XP_013243710.1">
    <property type="nucleotide sequence ID" value="XM_013388256.1"/>
</dbReference>
<protein>
    <submittedName>
        <fullName evidence="1">Uncharacterized protein</fullName>
    </submittedName>
</protein>
<name>A0A066W7B4_TILAU</name>
<organism evidence="1 2">
    <name type="scientific">Tilletiaria anomala (strain ATCC 24038 / CBS 436.72 / UBC 951)</name>
    <dbReference type="NCBI Taxonomy" id="1037660"/>
    <lineage>
        <taxon>Eukaryota</taxon>
        <taxon>Fungi</taxon>
        <taxon>Dikarya</taxon>
        <taxon>Basidiomycota</taxon>
        <taxon>Ustilaginomycotina</taxon>
        <taxon>Exobasidiomycetes</taxon>
        <taxon>Georgefischeriales</taxon>
        <taxon>Tilletiariaceae</taxon>
        <taxon>Tilletiaria</taxon>
    </lineage>
</organism>
<dbReference type="EMBL" id="JMSN01000032">
    <property type="protein sequence ID" value="KDN46974.1"/>
    <property type="molecule type" value="Genomic_DNA"/>
</dbReference>
<dbReference type="InParanoid" id="A0A066W7B4"/>
<gene>
    <name evidence="1" type="ORF">K437DRAFT_255992</name>
</gene>
<dbReference type="AlphaFoldDB" id="A0A066W7B4"/>
<dbReference type="GeneID" id="25264303"/>
<keyword evidence="2" id="KW-1185">Reference proteome</keyword>
<reference evidence="1 2" key="1">
    <citation type="submission" date="2014-05" db="EMBL/GenBank/DDBJ databases">
        <title>Draft genome sequence of a rare smut relative, Tilletiaria anomala UBC 951.</title>
        <authorList>
            <consortium name="DOE Joint Genome Institute"/>
            <person name="Toome M."/>
            <person name="Kuo A."/>
            <person name="Henrissat B."/>
            <person name="Lipzen A."/>
            <person name="Tritt A."/>
            <person name="Yoshinaga Y."/>
            <person name="Zane M."/>
            <person name="Barry K."/>
            <person name="Grigoriev I.V."/>
            <person name="Spatafora J.W."/>
            <person name="Aimea M.C."/>
        </authorList>
    </citation>
    <scope>NUCLEOTIDE SEQUENCE [LARGE SCALE GENOMIC DNA]</scope>
    <source>
        <strain evidence="1 2">UBC 951</strain>
    </source>
</reference>
<proteinExistence type="predicted"/>
<comment type="caution">
    <text evidence="1">The sequence shown here is derived from an EMBL/GenBank/DDBJ whole genome shotgun (WGS) entry which is preliminary data.</text>
</comment>
<dbReference type="HOGENOM" id="CLU_2759590_0_0_1"/>
<sequence>MPTALSALTRSHIRLPLHRLTSFTCLCTFIHQESPIGVLKRPFLSSFEQNQRHSAIWGPATRTPFGGVCV</sequence>
<evidence type="ECO:0000313" key="2">
    <source>
        <dbReference type="Proteomes" id="UP000027361"/>
    </source>
</evidence>
<evidence type="ECO:0000313" key="1">
    <source>
        <dbReference type="EMBL" id="KDN46974.1"/>
    </source>
</evidence>
<dbReference type="Proteomes" id="UP000027361">
    <property type="component" value="Unassembled WGS sequence"/>
</dbReference>
<accession>A0A066W7B4</accession>